<name>A0A845QE19_9HYPH</name>
<dbReference type="GO" id="GO:0000455">
    <property type="term" value="P:enzyme-directed rRNA pseudouridine synthesis"/>
    <property type="evidence" value="ECO:0007669"/>
    <property type="project" value="TreeGrafter"/>
</dbReference>
<evidence type="ECO:0000256" key="3">
    <source>
        <dbReference type="ARBA" id="ARBA00023235"/>
    </source>
</evidence>
<dbReference type="Gene3D" id="3.30.2350.10">
    <property type="entry name" value="Pseudouridine synthase"/>
    <property type="match status" value="1"/>
</dbReference>
<sequence>MEPYLDILHEDEDILVLDKQSGLLMVPGNRPGLEDCLTARARAHHRHASLVHRLDKDTSGVCIMGLHHRAQRHLGRQFEKRRLSKLYVARVAGHLRDDSGTIDLPLGTDPDQRPKQKVDHEHGRSAVTHWQVTAREPATDTLPSGATRLLLRPETGRSHQLRVHLLALGHPILGDNFYADDHVLAAAGRLQLHAFALTLRHPTGGTPMSFFAPVPF</sequence>
<gene>
    <name evidence="6" type="ORF">GTQ45_12955</name>
</gene>
<dbReference type="PANTHER" id="PTHR21600">
    <property type="entry name" value="MITOCHONDRIAL RNA PSEUDOURIDINE SYNTHASE"/>
    <property type="match status" value="1"/>
</dbReference>
<protein>
    <submittedName>
        <fullName evidence="6">RNA pseudouridine synthase</fullName>
    </submittedName>
</protein>
<dbReference type="InterPro" id="IPR020103">
    <property type="entry name" value="PsdUridine_synth_cat_dom_sf"/>
</dbReference>
<dbReference type="GeneID" id="300653851"/>
<evidence type="ECO:0000259" key="5">
    <source>
        <dbReference type="Pfam" id="PF00849"/>
    </source>
</evidence>
<dbReference type="GO" id="GO:0140098">
    <property type="term" value="F:catalytic activity, acting on RNA"/>
    <property type="evidence" value="ECO:0007669"/>
    <property type="project" value="UniProtKB-ARBA"/>
</dbReference>
<feature type="domain" description="Pseudouridine synthase RsuA/RluA-like" evidence="5">
    <location>
        <begin position="13"/>
        <end position="166"/>
    </location>
</feature>
<evidence type="ECO:0000313" key="7">
    <source>
        <dbReference type="Proteomes" id="UP000470384"/>
    </source>
</evidence>
<evidence type="ECO:0000256" key="4">
    <source>
        <dbReference type="SAM" id="MobiDB-lite"/>
    </source>
</evidence>
<dbReference type="EMBL" id="WXYQ01000011">
    <property type="protein sequence ID" value="NBG96644.1"/>
    <property type="molecule type" value="Genomic_DNA"/>
</dbReference>
<dbReference type="SUPFAM" id="SSF55120">
    <property type="entry name" value="Pseudouridine synthase"/>
    <property type="match status" value="1"/>
</dbReference>
<keyword evidence="2" id="KW-0819">tRNA processing</keyword>
<dbReference type="GO" id="GO:0003723">
    <property type="term" value="F:RNA binding"/>
    <property type="evidence" value="ECO:0007669"/>
    <property type="project" value="InterPro"/>
</dbReference>
<organism evidence="6 7">
    <name type="scientific">Pyruvatibacter mobilis</name>
    <dbReference type="NCBI Taxonomy" id="1712261"/>
    <lineage>
        <taxon>Bacteria</taxon>
        <taxon>Pseudomonadati</taxon>
        <taxon>Pseudomonadota</taxon>
        <taxon>Alphaproteobacteria</taxon>
        <taxon>Hyphomicrobiales</taxon>
        <taxon>Parvibaculaceae</taxon>
        <taxon>Pyruvatibacter</taxon>
    </lineage>
</organism>
<keyword evidence="3" id="KW-0413">Isomerase</keyword>
<dbReference type="InterPro" id="IPR050188">
    <property type="entry name" value="RluA_PseudoU_synthase"/>
</dbReference>
<reference evidence="6 7" key="1">
    <citation type="journal article" date="2016" name="Int. J. Syst. Evol. Microbiol.">
        <title>Pyruvatibacter mobilis gen. nov., sp. nov., a marine bacterium from the culture broth of Picochlorum sp. 122.</title>
        <authorList>
            <person name="Wang G."/>
            <person name="Tang M."/>
            <person name="Wu H."/>
            <person name="Dai S."/>
            <person name="Li T."/>
            <person name="Chen C."/>
            <person name="He H."/>
            <person name="Fan J."/>
            <person name="Xiang W."/>
            <person name="Li X."/>
        </authorList>
    </citation>
    <scope>NUCLEOTIDE SEQUENCE [LARGE SCALE GENOMIC DNA]</scope>
    <source>
        <strain evidence="6 7">GYP-11</strain>
    </source>
</reference>
<comment type="caution">
    <text evidence="6">The sequence shown here is derived from an EMBL/GenBank/DDBJ whole genome shotgun (WGS) entry which is preliminary data.</text>
</comment>
<dbReference type="InterPro" id="IPR006145">
    <property type="entry name" value="PsdUridine_synth_RsuA/RluA"/>
</dbReference>
<accession>A0A845QE19</accession>
<feature type="region of interest" description="Disordered" evidence="4">
    <location>
        <begin position="99"/>
        <end position="126"/>
    </location>
</feature>
<dbReference type="PANTHER" id="PTHR21600:SF91">
    <property type="entry name" value="DUAL-SPECIFICITY RNA PSEUDOURIDINE SYNTHASE RLUA"/>
    <property type="match status" value="1"/>
</dbReference>
<proteinExistence type="inferred from homology"/>
<dbReference type="Proteomes" id="UP000470384">
    <property type="component" value="Unassembled WGS sequence"/>
</dbReference>
<dbReference type="Pfam" id="PF00849">
    <property type="entry name" value="PseudoU_synth_2"/>
    <property type="match status" value="1"/>
</dbReference>
<evidence type="ECO:0000256" key="1">
    <source>
        <dbReference type="ARBA" id="ARBA00010876"/>
    </source>
</evidence>
<dbReference type="AlphaFoldDB" id="A0A845QE19"/>
<dbReference type="GO" id="GO:0008033">
    <property type="term" value="P:tRNA processing"/>
    <property type="evidence" value="ECO:0007669"/>
    <property type="project" value="UniProtKB-KW"/>
</dbReference>
<evidence type="ECO:0000256" key="2">
    <source>
        <dbReference type="ARBA" id="ARBA00022694"/>
    </source>
</evidence>
<evidence type="ECO:0000313" key="6">
    <source>
        <dbReference type="EMBL" id="NBG96644.1"/>
    </source>
</evidence>
<feature type="compositionally biased region" description="Basic and acidic residues" evidence="4">
    <location>
        <begin position="110"/>
        <end position="124"/>
    </location>
</feature>
<keyword evidence="7" id="KW-1185">Reference proteome</keyword>
<dbReference type="GO" id="GO:0009982">
    <property type="term" value="F:pseudouridine synthase activity"/>
    <property type="evidence" value="ECO:0007669"/>
    <property type="project" value="InterPro"/>
</dbReference>
<dbReference type="CDD" id="cd02869">
    <property type="entry name" value="PseudoU_synth_RluA_like"/>
    <property type="match status" value="1"/>
</dbReference>
<dbReference type="OrthoDB" id="9807829at2"/>
<comment type="similarity">
    <text evidence="1">Belongs to the pseudouridine synthase RluA family.</text>
</comment>
<dbReference type="RefSeq" id="WP_036264766.1">
    <property type="nucleotide sequence ID" value="NZ_BMHN01000001.1"/>
</dbReference>